<evidence type="ECO:0008006" key="6">
    <source>
        <dbReference type="Google" id="ProtNLM"/>
    </source>
</evidence>
<dbReference type="GO" id="GO:0006303">
    <property type="term" value="P:double-strand break repair via nonhomologous end joining"/>
    <property type="evidence" value="ECO:0007669"/>
    <property type="project" value="TreeGrafter"/>
</dbReference>
<dbReference type="Gene3D" id="3.60.15.10">
    <property type="entry name" value="Ribonuclease Z/Hydroxyacylglutathione hydrolase-like"/>
    <property type="match status" value="1"/>
</dbReference>
<dbReference type="PATRIC" id="fig|859350.6.peg.952"/>
<protein>
    <recommendedName>
        <fullName evidence="6">Exonuclease</fullName>
    </recommendedName>
</protein>
<dbReference type="RefSeq" id="WP_008299152.1">
    <property type="nucleotide sequence ID" value="NZ_AEXL02000090.1"/>
</dbReference>
<dbReference type="AlphaFoldDB" id="I3D299"/>
<keyword evidence="2" id="KW-0378">Hydrolase</keyword>
<sequence length="320" mass="35818">MTKNGILCEINDKRVYLDPKNSDVRGINFVSHAHSDHLPSKNGGTILSSIETNEIANLRGFKMENHVESLDDFSLIDSGHILGAKGLLFDDIFYTGDICTRDRGFLKGAKIPQCKTLITECTFGLPEFVFPKLEETLQQVNELISELYGKGIPVILMGYQLGKAQTITQLFGHWGPLYFHDSVKDMNSLHQKFGVLLNNGIGHSEAVEKGLLEKKPWIMVAPMLSAKNKFVQEMKSKYGAVTIGFSGWAQSSRFSFGRRTDYSIPMSDHCDYNELLDMVIKSGAEQVYTIHGFVDEFAHDLRKLGISAQPLLENSLDDFT</sequence>
<proteinExistence type="predicted"/>
<evidence type="ECO:0000256" key="2">
    <source>
        <dbReference type="ARBA" id="ARBA00022801"/>
    </source>
</evidence>
<dbReference type="InterPro" id="IPR036866">
    <property type="entry name" value="RibonucZ/Hydroxyglut_hydro"/>
</dbReference>
<gene>
    <name evidence="4" type="ORF">BD31_I0026</name>
</gene>
<dbReference type="PANTHER" id="PTHR23240:SF8">
    <property type="entry name" value="PROTEIN ARTEMIS"/>
    <property type="match status" value="1"/>
</dbReference>
<keyword evidence="3" id="KW-0269">Exonuclease</keyword>
<accession>I3D299</accession>
<dbReference type="OrthoDB" id="40950at2157"/>
<dbReference type="GO" id="GO:0035312">
    <property type="term" value="F:5'-3' DNA exonuclease activity"/>
    <property type="evidence" value="ECO:0007669"/>
    <property type="project" value="TreeGrafter"/>
</dbReference>
<dbReference type="GO" id="GO:0036297">
    <property type="term" value="P:interstrand cross-link repair"/>
    <property type="evidence" value="ECO:0007669"/>
    <property type="project" value="TreeGrafter"/>
</dbReference>
<dbReference type="Proteomes" id="UP000003423">
    <property type="component" value="Unassembled WGS sequence"/>
</dbReference>
<evidence type="ECO:0000313" key="4">
    <source>
        <dbReference type="EMBL" id="EIJ65842.1"/>
    </source>
</evidence>
<name>I3D299_9ARCH</name>
<dbReference type="EMBL" id="AEXL02000090">
    <property type="protein sequence ID" value="EIJ65842.1"/>
    <property type="molecule type" value="Genomic_DNA"/>
</dbReference>
<dbReference type="SUPFAM" id="SSF56281">
    <property type="entry name" value="Metallo-hydrolase/oxidoreductase"/>
    <property type="match status" value="1"/>
</dbReference>
<keyword evidence="5" id="KW-1185">Reference proteome</keyword>
<dbReference type="PANTHER" id="PTHR23240">
    <property type="entry name" value="DNA CROSS-LINK REPAIR PROTEIN PSO2/SNM1-RELATED"/>
    <property type="match status" value="1"/>
</dbReference>
<evidence type="ECO:0000256" key="3">
    <source>
        <dbReference type="ARBA" id="ARBA00022839"/>
    </source>
</evidence>
<organism evidence="4 5">
    <name type="scientific">Candidatus Nitrosopumilus salarius BD31</name>
    <dbReference type="NCBI Taxonomy" id="859350"/>
    <lineage>
        <taxon>Archaea</taxon>
        <taxon>Nitrososphaerota</taxon>
        <taxon>Nitrososphaeria</taxon>
        <taxon>Nitrosopumilales</taxon>
        <taxon>Nitrosopumilaceae</taxon>
        <taxon>Nitrosopumilus</taxon>
    </lineage>
</organism>
<keyword evidence="1" id="KW-0540">Nuclease</keyword>
<reference evidence="4 5" key="1">
    <citation type="journal article" date="2012" name="J. Bacteriol.">
        <title>Genome sequence of "Candidatus Nitrosopumilus salaria" BD31, an ammonia-oxidizing archaeon from the San Francisco Bay estuary.</title>
        <authorList>
            <person name="Mosier A.C."/>
            <person name="Allen E.E."/>
            <person name="Kim M."/>
            <person name="Ferriera S."/>
            <person name="Francis C.A."/>
        </authorList>
    </citation>
    <scope>NUCLEOTIDE SEQUENCE [LARGE SCALE GENOMIC DNA]</scope>
    <source>
        <strain evidence="4 5">BD31</strain>
    </source>
</reference>
<evidence type="ECO:0000313" key="5">
    <source>
        <dbReference type="Proteomes" id="UP000003423"/>
    </source>
</evidence>
<dbReference type="GO" id="GO:0003684">
    <property type="term" value="F:damaged DNA binding"/>
    <property type="evidence" value="ECO:0007669"/>
    <property type="project" value="TreeGrafter"/>
</dbReference>
<comment type="caution">
    <text evidence="4">The sequence shown here is derived from an EMBL/GenBank/DDBJ whole genome shotgun (WGS) entry which is preliminary data.</text>
</comment>
<evidence type="ECO:0000256" key="1">
    <source>
        <dbReference type="ARBA" id="ARBA00022722"/>
    </source>
</evidence>